<dbReference type="InterPro" id="IPR025427">
    <property type="entry name" value="DUF4160"/>
</dbReference>
<accession>A0A921LR17</accession>
<gene>
    <name evidence="1" type="ORF">K8U80_04040</name>
</gene>
<sequence>MEERLITVDPNLREWINIFDYIFQRGRVGESNGIVFIIHTREKGHNKPHLHAEYQQYAVVLEIPTGKVIEGNLPPKKLKMASRWVAEHQDYLEEQWDLLVDGVRCFG</sequence>
<protein>
    <submittedName>
        <fullName evidence="1">DUF4160 domain-containing protein</fullName>
    </submittedName>
</protein>
<organism evidence="1 2">
    <name type="scientific">Collinsella ihumii</name>
    <dbReference type="NCBI Taxonomy" id="1720204"/>
    <lineage>
        <taxon>Bacteria</taxon>
        <taxon>Bacillati</taxon>
        <taxon>Actinomycetota</taxon>
        <taxon>Coriobacteriia</taxon>
        <taxon>Coriobacteriales</taxon>
        <taxon>Coriobacteriaceae</taxon>
        <taxon>Collinsella</taxon>
    </lineage>
</organism>
<dbReference type="EMBL" id="DYVF01000029">
    <property type="protein sequence ID" value="HJG30550.1"/>
    <property type="molecule type" value="Genomic_DNA"/>
</dbReference>
<name>A0A921LR17_9ACTN</name>
<dbReference type="Pfam" id="PF13711">
    <property type="entry name" value="DUF4160"/>
    <property type="match status" value="1"/>
</dbReference>
<dbReference type="Proteomes" id="UP000746751">
    <property type="component" value="Unassembled WGS sequence"/>
</dbReference>
<dbReference type="AlphaFoldDB" id="A0A921LR17"/>
<comment type="caution">
    <text evidence="1">The sequence shown here is derived from an EMBL/GenBank/DDBJ whole genome shotgun (WGS) entry which is preliminary data.</text>
</comment>
<reference evidence="1" key="2">
    <citation type="submission" date="2021-09" db="EMBL/GenBank/DDBJ databases">
        <authorList>
            <person name="Gilroy R."/>
        </authorList>
    </citation>
    <scope>NUCLEOTIDE SEQUENCE</scope>
    <source>
        <strain evidence="1">ChiGjej2B2-7701</strain>
    </source>
</reference>
<evidence type="ECO:0000313" key="1">
    <source>
        <dbReference type="EMBL" id="HJG30550.1"/>
    </source>
</evidence>
<reference evidence="1" key="1">
    <citation type="journal article" date="2021" name="PeerJ">
        <title>Extensive microbial diversity within the chicken gut microbiome revealed by metagenomics and culture.</title>
        <authorList>
            <person name="Gilroy R."/>
            <person name="Ravi A."/>
            <person name="Getino M."/>
            <person name="Pursley I."/>
            <person name="Horton D.L."/>
            <person name="Alikhan N.F."/>
            <person name="Baker D."/>
            <person name="Gharbi K."/>
            <person name="Hall N."/>
            <person name="Watson M."/>
            <person name="Adriaenssens E.M."/>
            <person name="Foster-Nyarko E."/>
            <person name="Jarju S."/>
            <person name="Secka A."/>
            <person name="Antonio M."/>
            <person name="Oren A."/>
            <person name="Chaudhuri R.R."/>
            <person name="La Ragione R."/>
            <person name="Hildebrand F."/>
            <person name="Pallen M.J."/>
        </authorList>
    </citation>
    <scope>NUCLEOTIDE SEQUENCE</scope>
    <source>
        <strain evidence="1">ChiGjej2B2-7701</strain>
    </source>
</reference>
<proteinExistence type="predicted"/>
<evidence type="ECO:0000313" key="2">
    <source>
        <dbReference type="Proteomes" id="UP000746751"/>
    </source>
</evidence>